<evidence type="ECO:0000313" key="2">
    <source>
        <dbReference type="Proteomes" id="UP000002457"/>
    </source>
</evidence>
<protein>
    <submittedName>
        <fullName evidence="1">Uncharacterized protein</fullName>
    </submittedName>
</protein>
<keyword evidence="2" id="KW-1185">Reference proteome</keyword>
<dbReference type="STRING" id="521011.Mpal_1276"/>
<proteinExistence type="predicted"/>
<sequence length="53" mass="6308">MMHENDNERYNQKSEQNGRTLLREVTRITGRFFVSKIVVAKTTIQGYFKKEKS</sequence>
<reference evidence="1 2" key="1">
    <citation type="journal article" date="2015" name="Genome Announc.">
        <title>Complete Genome Sequence of Methanosphaerula palustris E1-9CT, a Hydrogenotrophic Methanogen Isolated from a Minerotrophic Fen Peatland.</title>
        <authorList>
            <person name="Cadillo-Quiroz H."/>
            <person name="Browne P."/>
            <person name="Kyrpides N."/>
            <person name="Woyke T."/>
            <person name="Goodwin L."/>
            <person name="Detter C."/>
            <person name="Yavitt J.B."/>
            <person name="Zinder S.H."/>
        </authorList>
    </citation>
    <scope>NUCLEOTIDE SEQUENCE [LARGE SCALE GENOMIC DNA]</scope>
    <source>
        <strain evidence="2">ATCC BAA-1556 / DSM 19958 / E1-9c</strain>
    </source>
</reference>
<dbReference type="EMBL" id="CP001338">
    <property type="protein sequence ID" value="ACL16610.1"/>
    <property type="molecule type" value="Genomic_DNA"/>
</dbReference>
<dbReference type="HOGENOM" id="CLU_3057159_0_0_2"/>
<accession>B8GHK5</accession>
<evidence type="ECO:0000313" key="1">
    <source>
        <dbReference type="EMBL" id="ACL16610.1"/>
    </source>
</evidence>
<dbReference type="Proteomes" id="UP000002457">
    <property type="component" value="Chromosome"/>
</dbReference>
<organism evidence="1 2">
    <name type="scientific">Methanosphaerula palustris (strain ATCC BAA-1556 / DSM 19958 / E1-9c)</name>
    <dbReference type="NCBI Taxonomy" id="521011"/>
    <lineage>
        <taxon>Archaea</taxon>
        <taxon>Methanobacteriati</taxon>
        <taxon>Methanobacteriota</taxon>
        <taxon>Stenosarchaea group</taxon>
        <taxon>Methanomicrobia</taxon>
        <taxon>Methanomicrobiales</taxon>
        <taxon>Methanoregulaceae</taxon>
        <taxon>Methanosphaerula</taxon>
    </lineage>
</organism>
<dbReference type="AlphaFoldDB" id="B8GHK5"/>
<dbReference type="KEGG" id="mpl:Mpal_1276"/>
<name>B8GHK5_METPE</name>
<gene>
    <name evidence="1" type="ordered locus">Mpal_1276</name>
</gene>